<organism evidence="3 4">
    <name type="scientific">Rubroshorea leprosula</name>
    <dbReference type="NCBI Taxonomy" id="152421"/>
    <lineage>
        <taxon>Eukaryota</taxon>
        <taxon>Viridiplantae</taxon>
        <taxon>Streptophyta</taxon>
        <taxon>Embryophyta</taxon>
        <taxon>Tracheophyta</taxon>
        <taxon>Spermatophyta</taxon>
        <taxon>Magnoliopsida</taxon>
        <taxon>eudicotyledons</taxon>
        <taxon>Gunneridae</taxon>
        <taxon>Pentapetalae</taxon>
        <taxon>rosids</taxon>
        <taxon>malvids</taxon>
        <taxon>Malvales</taxon>
        <taxon>Dipterocarpaceae</taxon>
        <taxon>Rubroshorea</taxon>
    </lineage>
</organism>
<dbReference type="AlphaFoldDB" id="A0AAV5M8A2"/>
<reference evidence="3 4" key="1">
    <citation type="journal article" date="2021" name="Commun. Biol.">
        <title>The genome of Shorea leprosula (Dipterocarpaceae) highlights the ecological relevance of drought in aseasonal tropical rainforests.</title>
        <authorList>
            <person name="Ng K.K.S."/>
            <person name="Kobayashi M.J."/>
            <person name="Fawcett J.A."/>
            <person name="Hatakeyama M."/>
            <person name="Paape T."/>
            <person name="Ng C.H."/>
            <person name="Ang C.C."/>
            <person name="Tnah L.H."/>
            <person name="Lee C.T."/>
            <person name="Nishiyama T."/>
            <person name="Sese J."/>
            <person name="O'Brien M.J."/>
            <person name="Copetti D."/>
            <person name="Mohd Noor M.I."/>
            <person name="Ong R.C."/>
            <person name="Putra M."/>
            <person name="Sireger I.Z."/>
            <person name="Indrioko S."/>
            <person name="Kosugi Y."/>
            <person name="Izuno A."/>
            <person name="Isagi Y."/>
            <person name="Lee S.L."/>
            <person name="Shimizu K.K."/>
        </authorList>
    </citation>
    <scope>NUCLEOTIDE SEQUENCE [LARGE SCALE GENOMIC DNA]</scope>
    <source>
        <strain evidence="3">214</strain>
    </source>
</reference>
<keyword evidence="1" id="KW-0175">Coiled coil</keyword>
<keyword evidence="4" id="KW-1185">Reference proteome</keyword>
<feature type="coiled-coil region" evidence="1">
    <location>
        <begin position="380"/>
        <end position="428"/>
    </location>
</feature>
<protein>
    <submittedName>
        <fullName evidence="3">Uncharacterized protein</fullName>
    </submittedName>
</protein>
<evidence type="ECO:0000256" key="1">
    <source>
        <dbReference type="SAM" id="Coils"/>
    </source>
</evidence>
<name>A0AAV5M8A2_9ROSI</name>
<dbReference type="EMBL" id="BPVZ01000201">
    <property type="protein sequence ID" value="GKV46058.1"/>
    <property type="molecule type" value="Genomic_DNA"/>
</dbReference>
<dbReference type="Proteomes" id="UP001054252">
    <property type="component" value="Unassembled WGS sequence"/>
</dbReference>
<accession>A0AAV5M8A2</accession>
<feature type="region of interest" description="Disordered" evidence="2">
    <location>
        <begin position="576"/>
        <end position="597"/>
    </location>
</feature>
<sequence length="597" mass="66631">MSSEETLSVGGEEEVRSFSSSSSSSGRSGSGTSVSGGNGGQEDSVVPTNILEVGDSQERCYDEKENVGSLDVTICALSSGWASVSHSRAAGSVVLKEYGIGLTQLVPNEVRLMGGSGKEKGWFYFTPKGRRDGEVEELNRWKGKKKNPNQYRLGEVEKDEVERFKRVGGELANIMYLTSPKVVESFGIYGRSSLSREETNHLRAEGKVIRLLERGSKASTSSAIEEQVGDGTSRPHPNGGARAKVGPSSKPRRGSTEEGAVARKRQRVEEVHPLHIKAPIEFVPRPPPMQIDPSLRKVEVVVLGKGKSSIPYPRQVCSFYESGRTIGKRFISSHFPQVDLQRARDEVATNGRSGVVRQALETENLVNAMVVEFFNCLQERIALVGKNEELSRQKKAAEKNFNELTLKLKKIREELVTYKRVAKLEEQKRKKCKEALAKRDNELAEVKKIAELAIHNSVEHHISDFIKSPTFSKVVDLYHLPTLAMAFIDCRKKVNAQNPKVDVTNITFGPEEAGVEENGDSKTAEFCPKVKLTWERDEARKTILPPTLEWERDEARRTILPPTLEFEFVVVNEEEAKVPPRTEVTDNMREEEMDQQH</sequence>
<comment type="caution">
    <text evidence="3">The sequence shown here is derived from an EMBL/GenBank/DDBJ whole genome shotgun (WGS) entry which is preliminary data.</text>
</comment>
<feature type="compositionally biased region" description="Low complexity" evidence="2">
    <location>
        <begin position="17"/>
        <end position="33"/>
    </location>
</feature>
<feature type="region of interest" description="Disordered" evidence="2">
    <location>
        <begin position="219"/>
        <end position="265"/>
    </location>
</feature>
<evidence type="ECO:0000313" key="3">
    <source>
        <dbReference type="EMBL" id="GKV46058.1"/>
    </source>
</evidence>
<evidence type="ECO:0000313" key="4">
    <source>
        <dbReference type="Proteomes" id="UP001054252"/>
    </source>
</evidence>
<feature type="region of interest" description="Disordered" evidence="2">
    <location>
        <begin position="1"/>
        <end position="48"/>
    </location>
</feature>
<proteinExistence type="predicted"/>
<evidence type="ECO:0000256" key="2">
    <source>
        <dbReference type="SAM" id="MobiDB-lite"/>
    </source>
</evidence>
<gene>
    <name evidence="3" type="ORF">SLEP1_g53071</name>
</gene>